<keyword evidence="4" id="KW-0732">Signal</keyword>
<dbReference type="Gene3D" id="3.10.170.10">
    <property type="match status" value="1"/>
</dbReference>
<keyword evidence="7 9" id="KW-0482">Metalloprotease</keyword>
<dbReference type="Proteomes" id="UP000654123">
    <property type="component" value="Unassembled WGS sequence"/>
</dbReference>
<feature type="compositionally biased region" description="Basic and acidic residues" evidence="10">
    <location>
        <begin position="202"/>
        <end position="221"/>
    </location>
</feature>
<evidence type="ECO:0000259" key="13">
    <source>
        <dbReference type="Pfam" id="PF07504"/>
    </source>
</evidence>
<dbReference type="PANTHER" id="PTHR33794:SF1">
    <property type="entry name" value="BACILLOLYSIN"/>
    <property type="match status" value="1"/>
</dbReference>
<comment type="function">
    <text evidence="9">Extracellular zinc metalloprotease.</text>
</comment>
<feature type="domain" description="Peptidase M4 C-terminal" evidence="12">
    <location>
        <begin position="410"/>
        <end position="577"/>
    </location>
</feature>
<dbReference type="CDD" id="cd09597">
    <property type="entry name" value="M4_TLP"/>
    <property type="match status" value="1"/>
</dbReference>
<keyword evidence="15" id="KW-1185">Reference proteome</keyword>
<dbReference type="Pfam" id="PF07504">
    <property type="entry name" value="FTP"/>
    <property type="match status" value="1"/>
</dbReference>
<dbReference type="AlphaFoldDB" id="A0A918EK98"/>
<feature type="region of interest" description="Disordered" evidence="10">
    <location>
        <begin position="199"/>
        <end position="221"/>
    </location>
</feature>
<dbReference type="InterPro" id="IPR001570">
    <property type="entry name" value="Peptidase_M4_C_domain"/>
</dbReference>
<keyword evidence="5 9" id="KW-0378">Hydrolase</keyword>
<evidence type="ECO:0000259" key="12">
    <source>
        <dbReference type="Pfam" id="PF02868"/>
    </source>
</evidence>
<keyword evidence="6 9" id="KW-0862">Zinc</keyword>
<dbReference type="InterPro" id="IPR050728">
    <property type="entry name" value="Zinc_Metalloprotease_M4"/>
</dbReference>
<dbReference type="PANTHER" id="PTHR33794">
    <property type="entry name" value="BACILLOLYSIN"/>
    <property type="match status" value="1"/>
</dbReference>
<comment type="caution">
    <text evidence="14">The sequence shown here is derived from an EMBL/GenBank/DDBJ whole genome shotgun (WGS) entry which is preliminary data.</text>
</comment>
<dbReference type="InterPro" id="IPR027268">
    <property type="entry name" value="Peptidase_M4/M1_CTD_sf"/>
</dbReference>
<dbReference type="Gene3D" id="1.10.390.10">
    <property type="entry name" value="Neutral Protease Domain 2"/>
    <property type="match status" value="1"/>
</dbReference>
<evidence type="ECO:0000256" key="7">
    <source>
        <dbReference type="ARBA" id="ARBA00023049"/>
    </source>
</evidence>
<feature type="active site" evidence="8">
    <location>
        <position position="400"/>
    </location>
</feature>
<dbReference type="GO" id="GO:0006508">
    <property type="term" value="P:proteolysis"/>
    <property type="evidence" value="ECO:0007669"/>
    <property type="project" value="UniProtKB-KW"/>
</dbReference>
<gene>
    <name evidence="14" type="primary">nprB</name>
    <name evidence="14" type="ORF">GCM10010249_14360</name>
</gene>
<dbReference type="InterPro" id="IPR023612">
    <property type="entry name" value="Peptidase_M4"/>
</dbReference>
<dbReference type="InterPro" id="IPR011096">
    <property type="entry name" value="FTP_domain"/>
</dbReference>
<feature type="region of interest" description="Disordered" evidence="10">
    <location>
        <begin position="15"/>
        <end position="47"/>
    </location>
</feature>
<name>A0A918EK98_9ACTN</name>
<sequence>MPHLQRYRYHVVDDPRAHEEALGPETVRDTLRGFGEPGADSAEEAPEPAIEFHSPASAARFYLSEMLQEQPQPELRSVVREDRPDRVPDLALLDERTQEATATTIVRFEQTHDEIPVFGTAAIVEVDRGNRLVSLDCRLGEVGGVSPVPELGGTDALARVADLTGTPIDAEELPPPALTYVNHHDEWRLAWHLRDVPAQPPEAHRTDDQRGHGLDPSPRDDFPLTGYLVDASTGEVLWSYGMTPTATAVVPVSLEGDDERSVHHRFHGSEQAGFYLLEDRRGQITTYDLQYADCAQGNLPGTALASRNANLGGDHRAGVSAHVNAARVSRFYREELRRNGIDDASMGLVSTVNCTYRRRGTPRQEWRNAMWWRRRMWYGQISDGDRLVSLALHLDIVAHEITHGVIETSSGLVYQDESGALNESLADTMGVIIANWYEAADRHDVGTWTWHIGAGLGPGGSPLRDMRDPTTTGDPAHMDQYVRTPHDNGGVHQNSNIHNKAVYHLLTSTDASGNPLLGVDQWALLVYLAMLRLLPLSGFQDMRKALHAVTKTYLMGNAALRASVASAVDDAYGRVGVRADAPG</sequence>
<keyword evidence="9" id="KW-0964">Secreted</keyword>
<evidence type="ECO:0000256" key="4">
    <source>
        <dbReference type="ARBA" id="ARBA00022729"/>
    </source>
</evidence>
<feature type="domain" description="FTP" evidence="13">
    <location>
        <begin position="91"/>
        <end position="134"/>
    </location>
</feature>
<feature type="active site" description="Proton donor" evidence="8">
    <location>
        <position position="492"/>
    </location>
</feature>
<reference evidence="14" key="2">
    <citation type="submission" date="2020-09" db="EMBL/GenBank/DDBJ databases">
        <authorList>
            <person name="Sun Q."/>
            <person name="Ohkuma M."/>
        </authorList>
    </citation>
    <scope>NUCLEOTIDE SEQUENCE</scope>
    <source>
        <strain evidence="14">JCM 4335</strain>
    </source>
</reference>
<comment type="subcellular location">
    <subcellularLocation>
        <location evidence="9">Secreted</location>
    </subcellularLocation>
</comment>
<dbReference type="InterPro" id="IPR013856">
    <property type="entry name" value="Peptidase_M4_domain"/>
</dbReference>
<evidence type="ECO:0000256" key="2">
    <source>
        <dbReference type="ARBA" id="ARBA00022670"/>
    </source>
</evidence>
<evidence type="ECO:0000256" key="5">
    <source>
        <dbReference type="ARBA" id="ARBA00022801"/>
    </source>
</evidence>
<evidence type="ECO:0000259" key="11">
    <source>
        <dbReference type="Pfam" id="PF01447"/>
    </source>
</evidence>
<keyword evidence="2 9" id="KW-0645">Protease</keyword>
<comment type="cofactor">
    <cofactor evidence="9">
        <name>Zn(2+)</name>
        <dbReference type="ChEBI" id="CHEBI:29105"/>
    </cofactor>
</comment>
<evidence type="ECO:0000256" key="1">
    <source>
        <dbReference type="ARBA" id="ARBA00009388"/>
    </source>
</evidence>
<dbReference type="RefSeq" id="WP_189530938.1">
    <property type="nucleotide sequence ID" value="NZ_BMSV01000002.1"/>
</dbReference>
<protein>
    <recommendedName>
        <fullName evidence="9">Neutral metalloproteinase</fullName>
        <ecNumber evidence="9">3.4.24.-</ecNumber>
    </recommendedName>
</protein>
<dbReference type="GO" id="GO:0004222">
    <property type="term" value="F:metalloendopeptidase activity"/>
    <property type="evidence" value="ECO:0007669"/>
    <property type="project" value="UniProtKB-UniRule"/>
</dbReference>
<dbReference type="EMBL" id="BMSV01000002">
    <property type="protein sequence ID" value="GGP97114.1"/>
    <property type="molecule type" value="Genomic_DNA"/>
</dbReference>
<dbReference type="SUPFAM" id="SSF55486">
    <property type="entry name" value="Metalloproteases ('zincins'), catalytic domain"/>
    <property type="match status" value="1"/>
</dbReference>
<dbReference type="Pfam" id="PF01447">
    <property type="entry name" value="Peptidase_M4"/>
    <property type="match status" value="1"/>
</dbReference>
<evidence type="ECO:0000256" key="9">
    <source>
        <dbReference type="RuleBase" id="RU366073"/>
    </source>
</evidence>
<evidence type="ECO:0000256" key="10">
    <source>
        <dbReference type="SAM" id="MobiDB-lite"/>
    </source>
</evidence>
<proteinExistence type="inferred from homology"/>
<organism evidence="14 15">
    <name type="scientific">Streptomyces roseolilacinus</name>
    <dbReference type="NCBI Taxonomy" id="66904"/>
    <lineage>
        <taxon>Bacteria</taxon>
        <taxon>Bacillati</taxon>
        <taxon>Actinomycetota</taxon>
        <taxon>Actinomycetes</taxon>
        <taxon>Kitasatosporales</taxon>
        <taxon>Streptomycetaceae</taxon>
        <taxon>Streptomyces</taxon>
    </lineage>
</organism>
<dbReference type="GO" id="GO:0005576">
    <property type="term" value="C:extracellular region"/>
    <property type="evidence" value="ECO:0007669"/>
    <property type="project" value="UniProtKB-SubCell"/>
</dbReference>
<reference evidence="14" key="1">
    <citation type="journal article" date="2014" name="Int. J. Syst. Evol. Microbiol.">
        <title>Complete genome sequence of Corynebacterium casei LMG S-19264T (=DSM 44701T), isolated from a smear-ripened cheese.</title>
        <authorList>
            <consortium name="US DOE Joint Genome Institute (JGI-PGF)"/>
            <person name="Walter F."/>
            <person name="Albersmeier A."/>
            <person name="Kalinowski J."/>
            <person name="Ruckert C."/>
        </authorList>
    </citation>
    <scope>NUCLEOTIDE SEQUENCE</scope>
    <source>
        <strain evidence="14">JCM 4335</strain>
    </source>
</reference>
<evidence type="ECO:0000256" key="3">
    <source>
        <dbReference type="ARBA" id="ARBA00022723"/>
    </source>
</evidence>
<evidence type="ECO:0000256" key="6">
    <source>
        <dbReference type="ARBA" id="ARBA00022833"/>
    </source>
</evidence>
<dbReference type="PRINTS" id="PR00730">
    <property type="entry name" value="THERMOLYSIN"/>
</dbReference>
<evidence type="ECO:0000256" key="8">
    <source>
        <dbReference type="PIRSR" id="PIRSR623612-1"/>
    </source>
</evidence>
<feature type="compositionally biased region" description="Basic and acidic residues" evidence="10">
    <location>
        <begin position="15"/>
        <end position="31"/>
    </location>
</feature>
<evidence type="ECO:0000313" key="14">
    <source>
        <dbReference type="EMBL" id="GGP97114.1"/>
    </source>
</evidence>
<evidence type="ECO:0000313" key="15">
    <source>
        <dbReference type="Proteomes" id="UP000654123"/>
    </source>
</evidence>
<dbReference type="Pfam" id="PF02868">
    <property type="entry name" value="Peptidase_M4_C"/>
    <property type="match status" value="1"/>
</dbReference>
<dbReference type="EC" id="3.4.24.-" evidence="9"/>
<accession>A0A918EK98</accession>
<keyword evidence="3" id="KW-0479">Metal-binding</keyword>
<comment type="similarity">
    <text evidence="1 9">Belongs to the peptidase M4 family.</text>
</comment>
<dbReference type="GO" id="GO:0046872">
    <property type="term" value="F:metal ion binding"/>
    <property type="evidence" value="ECO:0007669"/>
    <property type="project" value="UniProtKB-UniRule"/>
</dbReference>
<feature type="domain" description="Peptidase M4" evidence="11">
    <location>
        <begin position="259"/>
        <end position="407"/>
    </location>
</feature>